<organism evidence="4">
    <name type="scientific">Gordonia amarae</name>
    <dbReference type="NCBI Taxonomy" id="36821"/>
    <lineage>
        <taxon>Bacteria</taxon>
        <taxon>Bacillati</taxon>
        <taxon>Actinomycetota</taxon>
        <taxon>Actinomycetes</taxon>
        <taxon>Mycobacteriales</taxon>
        <taxon>Gordoniaceae</taxon>
        <taxon>Gordonia</taxon>
    </lineage>
</organism>
<dbReference type="EMBL" id="CP045810">
    <property type="protein sequence ID" value="QHN38738.1"/>
    <property type="molecule type" value="Genomic_DNA"/>
</dbReference>
<keyword evidence="2" id="KW-0238">DNA-binding</keyword>
<dbReference type="InterPro" id="IPR014757">
    <property type="entry name" value="Tscrpt_reg_IclR_C"/>
</dbReference>
<dbReference type="AlphaFoldDB" id="A0A857M8Y3"/>
<gene>
    <name evidence="4" type="ORF">GII30_05705</name>
</gene>
<dbReference type="InterPro" id="IPR029016">
    <property type="entry name" value="GAF-like_dom_sf"/>
</dbReference>
<dbReference type="InterPro" id="IPR036390">
    <property type="entry name" value="WH_DNA-bd_sf"/>
</dbReference>
<dbReference type="Pfam" id="PF01614">
    <property type="entry name" value="IclR_C"/>
    <property type="match status" value="1"/>
</dbReference>
<dbReference type="SUPFAM" id="SSF46785">
    <property type="entry name" value="Winged helix' DNA-binding domain"/>
    <property type="match status" value="1"/>
</dbReference>
<dbReference type="GO" id="GO:0045892">
    <property type="term" value="P:negative regulation of DNA-templated transcription"/>
    <property type="evidence" value="ECO:0007669"/>
    <property type="project" value="TreeGrafter"/>
</dbReference>
<dbReference type="PROSITE" id="PS51077">
    <property type="entry name" value="HTH_ICLR"/>
    <property type="match status" value="1"/>
</dbReference>
<evidence type="ECO:0000256" key="3">
    <source>
        <dbReference type="ARBA" id="ARBA00023163"/>
    </source>
</evidence>
<protein>
    <submittedName>
        <fullName evidence="4">Helix-turn-helix domain-containing protein</fullName>
    </submittedName>
</protein>
<accession>A0A857M8Y3</accession>
<dbReference type="InterPro" id="IPR005471">
    <property type="entry name" value="Tscrpt_reg_IclR_N"/>
</dbReference>
<proteinExistence type="predicted"/>
<dbReference type="RefSeq" id="WP_005190823.1">
    <property type="nucleotide sequence ID" value="NZ_CP045804.1"/>
</dbReference>
<keyword evidence="1" id="KW-0805">Transcription regulation</keyword>
<dbReference type="PANTHER" id="PTHR30136">
    <property type="entry name" value="HELIX-TURN-HELIX TRANSCRIPTIONAL REGULATOR, ICLR FAMILY"/>
    <property type="match status" value="1"/>
</dbReference>
<dbReference type="InterPro" id="IPR036388">
    <property type="entry name" value="WH-like_DNA-bd_sf"/>
</dbReference>
<evidence type="ECO:0000256" key="1">
    <source>
        <dbReference type="ARBA" id="ARBA00023015"/>
    </source>
</evidence>
<dbReference type="SUPFAM" id="SSF55781">
    <property type="entry name" value="GAF domain-like"/>
    <property type="match status" value="1"/>
</dbReference>
<dbReference type="InterPro" id="IPR050707">
    <property type="entry name" value="HTH_MetabolicPath_Reg"/>
</dbReference>
<dbReference type="Gene3D" id="1.10.10.10">
    <property type="entry name" value="Winged helix-like DNA-binding domain superfamily/Winged helix DNA-binding domain"/>
    <property type="match status" value="1"/>
</dbReference>
<dbReference type="PANTHER" id="PTHR30136:SF24">
    <property type="entry name" value="HTH-TYPE TRANSCRIPTIONAL REPRESSOR ALLR"/>
    <property type="match status" value="1"/>
</dbReference>
<name>A0A857M8Y3_9ACTN</name>
<dbReference type="GO" id="GO:0003700">
    <property type="term" value="F:DNA-binding transcription factor activity"/>
    <property type="evidence" value="ECO:0007669"/>
    <property type="project" value="TreeGrafter"/>
</dbReference>
<dbReference type="Gene3D" id="3.30.450.40">
    <property type="match status" value="1"/>
</dbReference>
<dbReference type="SMART" id="SM00346">
    <property type="entry name" value="HTH_ICLR"/>
    <property type="match status" value="1"/>
</dbReference>
<keyword evidence="3" id="KW-0804">Transcription</keyword>
<dbReference type="GO" id="GO:0003677">
    <property type="term" value="F:DNA binding"/>
    <property type="evidence" value="ECO:0007669"/>
    <property type="project" value="UniProtKB-KW"/>
</dbReference>
<dbReference type="PROSITE" id="PS51078">
    <property type="entry name" value="ICLR_ED"/>
    <property type="match status" value="1"/>
</dbReference>
<reference evidence="4" key="1">
    <citation type="journal article" date="2021" name="Nat. Microbiol.">
        <title>Cocultivation of an ultrasmall environmental parasitic bacterium with lytic ability against bacteria associated with wastewater foams.</title>
        <authorList>
            <person name="Batinovic S."/>
            <person name="Rose J.J.A."/>
            <person name="Ratcliffe J."/>
            <person name="Seviour R.J."/>
            <person name="Petrovski S."/>
        </authorList>
    </citation>
    <scope>NUCLEOTIDE SEQUENCE</scope>
    <source>
        <strain evidence="4">CON44</strain>
    </source>
</reference>
<evidence type="ECO:0000313" key="4">
    <source>
        <dbReference type="EMBL" id="QHN38738.1"/>
    </source>
</evidence>
<sequence length="252" mass="27328">MTDGPTRESVLTRAVSILECFDSDSPVLTVSEISRRTGLHVATASRLIEELVTHRLLERDTERRVRVNVHLWELASRALPALSLRDTALPVMQMLHRIVGHNVQLGIRDDADVLVLERLIARNAVQNVARLAGRLPLAASSAGLVLLAYGPPGVAETVLAGRLERFTPYTVTAPGQLRRIIADTRLRGYALCRGFFTEDATGIAVPLRDGRGTVIAALSIVVPNDANAHNHLPALQAAAQAISETLAQQRGR</sequence>
<dbReference type="Pfam" id="PF09339">
    <property type="entry name" value="HTH_IclR"/>
    <property type="match status" value="1"/>
</dbReference>
<evidence type="ECO:0000256" key="2">
    <source>
        <dbReference type="ARBA" id="ARBA00023125"/>
    </source>
</evidence>